<dbReference type="GO" id="GO:0009251">
    <property type="term" value="P:glucan catabolic process"/>
    <property type="evidence" value="ECO:0007669"/>
    <property type="project" value="TreeGrafter"/>
</dbReference>
<feature type="region of interest" description="Disordered" evidence="4">
    <location>
        <begin position="77"/>
        <end position="96"/>
    </location>
</feature>
<dbReference type="OrthoDB" id="192832at2759"/>
<dbReference type="CDD" id="cd02181">
    <property type="entry name" value="GH16_fungal_Lam16A_glucanase"/>
    <property type="match status" value="1"/>
</dbReference>
<dbReference type="EMBL" id="KN882048">
    <property type="protein sequence ID" value="KIY45505.1"/>
    <property type="molecule type" value="Genomic_DNA"/>
</dbReference>
<name>A0A0D7A451_9AGAR</name>
<organism evidence="7 8">
    <name type="scientific">Fistulina hepatica ATCC 64428</name>
    <dbReference type="NCBI Taxonomy" id="1128425"/>
    <lineage>
        <taxon>Eukaryota</taxon>
        <taxon>Fungi</taxon>
        <taxon>Dikarya</taxon>
        <taxon>Basidiomycota</taxon>
        <taxon>Agaricomycotina</taxon>
        <taxon>Agaricomycetes</taxon>
        <taxon>Agaricomycetidae</taxon>
        <taxon>Agaricales</taxon>
        <taxon>Fistulinaceae</taxon>
        <taxon>Fistulina</taxon>
    </lineage>
</organism>
<dbReference type="PROSITE" id="PS51762">
    <property type="entry name" value="GH16_2"/>
    <property type="match status" value="1"/>
</dbReference>
<feature type="chain" id="PRO_5002316146" description="GH16 domain-containing protein" evidence="5">
    <location>
        <begin position="23"/>
        <end position="421"/>
    </location>
</feature>
<dbReference type="PANTHER" id="PTHR10963:SF24">
    <property type="entry name" value="GLYCOSIDASE C21B10.07-RELATED"/>
    <property type="match status" value="1"/>
</dbReference>
<dbReference type="InterPro" id="IPR000757">
    <property type="entry name" value="Beta-glucanase-like"/>
</dbReference>
<dbReference type="PANTHER" id="PTHR10963">
    <property type="entry name" value="GLYCOSYL HYDROLASE-RELATED"/>
    <property type="match status" value="1"/>
</dbReference>
<dbReference type="FunFam" id="2.60.120.200:FF:000114">
    <property type="entry name" value="Probable endo-1,3(4)-beta-glucanase NFIA_089530"/>
    <property type="match status" value="1"/>
</dbReference>
<gene>
    <name evidence="7" type="ORF">FISHEDRAFT_76682</name>
</gene>
<dbReference type="Proteomes" id="UP000054144">
    <property type="component" value="Unassembled WGS sequence"/>
</dbReference>
<evidence type="ECO:0000313" key="7">
    <source>
        <dbReference type="EMBL" id="KIY45505.1"/>
    </source>
</evidence>
<reference evidence="7 8" key="1">
    <citation type="journal article" date="2015" name="Fungal Genet. Biol.">
        <title>Evolution of novel wood decay mechanisms in Agaricales revealed by the genome sequences of Fistulina hepatica and Cylindrobasidium torrendii.</title>
        <authorList>
            <person name="Floudas D."/>
            <person name="Held B.W."/>
            <person name="Riley R."/>
            <person name="Nagy L.G."/>
            <person name="Koehler G."/>
            <person name="Ransdell A.S."/>
            <person name="Younus H."/>
            <person name="Chow J."/>
            <person name="Chiniquy J."/>
            <person name="Lipzen A."/>
            <person name="Tritt A."/>
            <person name="Sun H."/>
            <person name="Haridas S."/>
            <person name="LaButti K."/>
            <person name="Ohm R.A."/>
            <person name="Kues U."/>
            <person name="Blanchette R.A."/>
            <person name="Grigoriev I.V."/>
            <person name="Minto R.E."/>
            <person name="Hibbett D.S."/>
        </authorList>
    </citation>
    <scope>NUCLEOTIDE SEQUENCE [LARGE SCALE GENOMIC DNA]</scope>
    <source>
        <strain evidence="7 8">ATCC 64428</strain>
    </source>
</reference>
<dbReference type="Gene3D" id="2.60.120.200">
    <property type="match status" value="1"/>
</dbReference>
<proteinExistence type="inferred from homology"/>
<dbReference type="GO" id="GO:0004553">
    <property type="term" value="F:hydrolase activity, hydrolyzing O-glycosyl compounds"/>
    <property type="evidence" value="ECO:0007669"/>
    <property type="project" value="InterPro"/>
</dbReference>
<comment type="similarity">
    <text evidence="1">Belongs to the glycosyl hydrolase 16 family.</text>
</comment>
<keyword evidence="5" id="KW-0732">Signal</keyword>
<sequence>MRYHRTLLLALSFAFGTPTLAGASIVSNAFNRVHALAAHHTHSFARDLRIAFSRALIAPRDDEAQHTLYCIVTDESSLAGSSSGSSGGGSKSSATVSATSTSASATSTLGSSPWKVNTTYEGSDFFTGWDFWTSADPTNGVVDYIDEDDAYSDNLIEIDDNGHVFLRVETTQTVSDDRKSIRITTQQSWNGMLLIMDAYHMPTGCGTWPAFWTDYGITWPAGGEIDIVEGVNNFTHNQFTIHTSVGCTIPSDNSTVLNITGTVLDGTDCASADTDNQGCGILETANNSFGVPFNEANGGAFAMLWDSDGIATWFFSRDNIPDDIENSVPRPTTWGEPGARWPATDCNMSEFFYDQVAIFDTTLCGDWAGEVWNDTSSSGQEQSCNTLTGYATCEEFVRNAGNSFAEAYWEIQYVRIYQYQD</sequence>
<evidence type="ECO:0000313" key="8">
    <source>
        <dbReference type="Proteomes" id="UP000054144"/>
    </source>
</evidence>
<dbReference type="Pfam" id="PF26113">
    <property type="entry name" value="GH16_XgeA"/>
    <property type="match status" value="1"/>
</dbReference>
<evidence type="ECO:0000256" key="1">
    <source>
        <dbReference type="ARBA" id="ARBA00006865"/>
    </source>
</evidence>
<keyword evidence="3" id="KW-0326">Glycosidase</keyword>
<protein>
    <recommendedName>
        <fullName evidence="6">GH16 domain-containing protein</fullName>
    </recommendedName>
</protein>
<evidence type="ECO:0000256" key="2">
    <source>
        <dbReference type="ARBA" id="ARBA00022801"/>
    </source>
</evidence>
<evidence type="ECO:0000256" key="4">
    <source>
        <dbReference type="SAM" id="MobiDB-lite"/>
    </source>
</evidence>
<dbReference type="SUPFAM" id="SSF49899">
    <property type="entry name" value="Concanavalin A-like lectins/glucanases"/>
    <property type="match status" value="1"/>
</dbReference>
<feature type="domain" description="GH16" evidence="6">
    <location>
        <begin position="112"/>
        <end position="376"/>
    </location>
</feature>
<feature type="signal peptide" evidence="5">
    <location>
        <begin position="1"/>
        <end position="22"/>
    </location>
</feature>
<keyword evidence="8" id="KW-1185">Reference proteome</keyword>
<evidence type="ECO:0000256" key="5">
    <source>
        <dbReference type="SAM" id="SignalP"/>
    </source>
</evidence>
<evidence type="ECO:0000259" key="6">
    <source>
        <dbReference type="PROSITE" id="PS51762"/>
    </source>
</evidence>
<keyword evidence="2" id="KW-0378">Hydrolase</keyword>
<evidence type="ECO:0000256" key="3">
    <source>
        <dbReference type="ARBA" id="ARBA00023295"/>
    </source>
</evidence>
<accession>A0A0D7A451</accession>
<dbReference type="AlphaFoldDB" id="A0A0D7A451"/>
<dbReference type="InterPro" id="IPR013320">
    <property type="entry name" value="ConA-like_dom_sf"/>
</dbReference>
<dbReference type="InterPro" id="IPR050546">
    <property type="entry name" value="Glycosyl_Hydrlase_16"/>
</dbReference>